<dbReference type="PRINTS" id="PR01036">
    <property type="entry name" value="TCRTETB"/>
</dbReference>
<evidence type="ECO:0000259" key="7">
    <source>
        <dbReference type="PROSITE" id="PS50850"/>
    </source>
</evidence>
<accession>A0A543B165</accession>
<keyword evidence="4 6" id="KW-0472">Membrane</keyword>
<evidence type="ECO:0000256" key="6">
    <source>
        <dbReference type="SAM" id="Phobius"/>
    </source>
</evidence>
<feature type="transmembrane region" description="Helical" evidence="6">
    <location>
        <begin position="244"/>
        <end position="265"/>
    </location>
</feature>
<feature type="transmembrane region" description="Helical" evidence="6">
    <location>
        <begin position="348"/>
        <end position="367"/>
    </location>
</feature>
<feature type="transmembrane region" description="Helical" evidence="6">
    <location>
        <begin position="219"/>
        <end position="238"/>
    </location>
</feature>
<feature type="transmembrane region" description="Helical" evidence="6">
    <location>
        <begin position="35"/>
        <end position="56"/>
    </location>
</feature>
<evidence type="ECO:0000256" key="4">
    <source>
        <dbReference type="ARBA" id="ARBA00023136"/>
    </source>
</evidence>
<comment type="subcellular location">
    <subcellularLocation>
        <location evidence="1">Cell membrane</location>
        <topology evidence="1">Multi-pass membrane protein</topology>
    </subcellularLocation>
</comment>
<sequence length="488" mass="50418">MTDSGTTDTIDEPMKGTSKPGSWGDLFGPGRATPAVVLASGVAMYALTVFVTAALMPSIVSDIGGGRYYAWVTTAFLIPSVIASMQVSRLLSRFGASGSYAVAFGLFASGSLAIAVSPVMELLLVGRFVQGFGGGLLAGLGYAVIRAALPERLWTRAAGLVSAMWGVGTLGGPALGGVFANLGWWRHPFVLLMLLSILLGYLGVRALPRDGDRTAARTPMPVGALVSLTLASAAFSVTSILPQGIWTIIGLTAGVALIVGFVLIERNGETTVLPRLTYRRRNPLKWIYLVLAALCAAVMTEMFIPLFGQELGNLNPLMAGFLGATISIGWTVTQLFSVNLTSDAAKRAAIRLGPLAVVAGLIAYGLMQTTDASVITVVGWSVVLIVAGAGIGVAFPHLSVAAMSSTDDEEEGNKAAAGVGTTELIANAVASAVAGILVSLGEPSMLDSARYMAFGIAIIAVLGAVAARFASPVTPPDRLGPKPTRHRE</sequence>
<proteinExistence type="predicted"/>
<feature type="region of interest" description="Disordered" evidence="5">
    <location>
        <begin position="1"/>
        <end position="25"/>
    </location>
</feature>
<dbReference type="InParanoid" id="A0A543B165"/>
<feature type="transmembrane region" description="Helical" evidence="6">
    <location>
        <begin position="314"/>
        <end position="336"/>
    </location>
</feature>
<dbReference type="GO" id="GO:0005886">
    <property type="term" value="C:plasma membrane"/>
    <property type="evidence" value="ECO:0007669"/>
    <property type="project" value="UniProtKB-SubCell"/>
</dbReference>
<dbReference type="Pfam" id="PF07690">
    <property type="entry name" value="MFS_1"/>
    <property type="match status" value="1"/>
</dbReference>
<feature type="transmembrane region" description="Helical" evidence="6">
    <location>
        <begin position="373"/>
        <end position="395"/>
    </location>
</feature>
<feature type="transmembrane region" description="Helical" evidence="6">
    <location>
        <begin position="68"/>
        <end position="88"/>
    </location>
</feature>
<reference evidence="8 9" key="1">
    <citation type="submission" date="2019-06" db="EMBL/GenBank/DDBJ databases">
        <title>Sequencing the genomes of 1000 actinobacteria strains.</title>
        <authorList>
            <person name="Klenk H.-P."/>
        </authorList>
    </citation>
    <scope>NUCLEOTIDE SEQUENCE [LARGE SCALE GENOMIC DNA]</scope>
    <source>
        <strain evidence="8 9">DSM 45928</strain>
    </source>
</reference>
<dbReference type="GO" id="GO:0022857">
    <property type="term" value="F:transmembrane transporter activity"/>
    <property type="evidence" value="ECO:0007669"/>
    <property type="project" value="InterPro"/>
</dbReference>
<dbReference type="Gene3D" id="1.20.1250.20">
    <property type="entry name" value="MFS general substrate transporter like domains"/>
    <property type="match status" value="1"/>
</dbReference>
<feature type="transmembrane region" description="Helical" evidence="6">
    <location>
        <begin position="100"/>
        <end position="119"/>
    </location>
</feature>
<keyword evidence="2 6" id="KW-0812">Transmembrane</keyword>
<dbReference type="InterPro" id="IPR036259">
    <property type="entry name" value="MFS_trans_sf"/>
</dbReference>
<dbReference type="InterPro" id="IPR011701">
    <property type="entry name" value="MFS"/>
</dbReference>
<name>A0A543B165_9ACTN</name>
<dbReference type="PANTHER" id="PTHR42718:SF35">
    <property type="entry name" value="BLL0718 PROTEIN"/>
    <property type="match status" value="1"/>
</dbReference>
<comment type="caution">
    <text evidence="8">The sequence shown here is derived from an EMBL/GenBank/DDBJ whole genome shotgun (WGS) entry which is preliminary data.</text>
</comment>
<keyword evidence="9" id="KW-1185">Reference proteome</keyword>
<feature type="transmembrane region" description="Helical" evidence="6">
    <location>
        <begin position="157"/>
        <end position="182"/>
    </location>
</feature>
<dbReference type="RefSeq" id="WP_211347796.1">
    <property type="nucleotide sequence ID" value="NZ_JBHTGS010000003.1"/>
</dbReference>
<evidence type="ECO:0000256" key="3">
    <source>
        <dbReference type="ARBA" id="ARBA00022989"/>
    </source>
</evidence>
<feature type="transmembrane region" description="Helical" evidence="6">
    <location>
        <begin position="286"/>
        <end position="308"/>
    </location>
</feature>
<evidence type="ECO:0000256" key="1">
    <source>
        <dbReference type="ARBA" id="ARBA00004651"/>
    </source>
</evidence>
<dbReference type="SUPFAM" id="SSF103473">
    <property type="entry name" value="MFS general substrate transporter"/>
    <property type="match status" value="1"/>
</dbReference>
<evidence type="ECO:0000256" key="5">
    <source>
        <dbReference type="SAM" id="MobiDB-lite"/>
    </source>
</evidence>
<feature type="transmembrane region" description="Helical" evidence="6">
    <location>
        <begin position="188"/>
        <end position="207"/>
    </location>
</feature>
<keyword evidence="3 6" id="KW-1133">Transmembrane helix</keyword>
<dbReference type="InterPro" id="IPR020846">
    <property type="entry name" value="MFS_dom"/>
</dbReference>
<dbReference type="PANTHER" id="PTHR42718">
    <property type="entry name" value="MAJOR FACILITATOR SUPERFAMILY MULTIDRUG TRANSPORTER MFSC"/>
    <property type="match status" value="1"/>
</dbReference>
<protein>
    <submittedName>
        <fullName evidence="8">MFS transporter</fullName>
    </submittedName>
</protein>
<dbReference type="AlphaFoldDB" id="A0A543B165"/>
<feature type="transmembrane region" description="Helical" evidence="6">
    <location>
        <begin position="451"/>
        <end position="470"/>
    </location>
</feature>
<feature type="domain" description="Major facilitator superfamily (MFS) profile" evidence="7">
    <location>
        <begin position="34"/>
        <end position="475"/>
    </location>
</feature>
<organism evidence="8 9">
    <name type="scientific">Stackebrandtia endophytica</name>
    <dbReference type="NCBI Taxonomy" id="1496996"/>
    <lineage>
        <taxon>Bacteria</taxon>
        <taxon>Bacillati</taxon>
        <taxon>Actinomycetota</taxon>
        <taxon>Actinomycetes</taxon>
        <taxon>Glycomycetales</taxon>
        <taxon>Glycomycetaceae</taxon>
        <taxon>Stackebrandtia</taxon>
    </lineage>
</organism>
<gene>
    <name evidence="8" type="ORF">FB566_4163</name>
</gene>
<dbReference type="Gene3D" id="1.20.1720.10">
    <property type="entry name" value="Multidrug resistance protein D"/>
    <property type="match status" value="1"/>
</dbReference>
<evidence type="ECO:0000313" key="8">
    <source>
        <dbReference type="EMBL" id="TQL78574.1"/>
    </source>
</evidence>
<dbReference type="PROSITE" id="PS50850">
    <property type="entry name" value="MFS"/>
    <property type="match status" value="1"/>
</dbReference>
<dbReference type="EMBL" id="VFOW01000001">
    <property type="protein sequence ID" value="TQL78574.1"/>
    <property type="molecule type" value="Genomic_DNA"/>
</dbReference>
<feature type="transmembrane region" description="Helical" evidence="6">
    <location>
        <begin position="125"/>
        <end position="145"/>
    </location>
</feature>
<evidence type="ECO:0000256" key="2">
    <source>
        <dbReference type="ARBA" id="ARBA00022692"/>
    </source>
</evidence>
<evidence type="ECO:0000313" key="9">
    <source>
        <dbReference type="Proteomes" id="UP000317043"/>
    </source>
</evidence>
<dbReference type="Proteomes" id="UP000317043">
    <property type="component" value="Unassembled WGS sequence"/>
</dbReference>
<feature type="transmembrane region" description="Helical" evidence="6">
    <location>
        <begin position="416"/>
        <end position="439"/>
    </location>
</feature>